<evidence type="ECO:0000256" key="1">
    <source>
        <dbReference type="SAM" id="MobiDB-lite"/>
    </source>
</evidence>
<organism evidence="3 4">
    <name type="scientific">Planoprotostelium fungivorum</name>
    <dbReference type="NCBI Taxonomy" id="1890364"/>
    <lineage>
        <taxon>Eukaryota</taxon>
        <taxon>Amoebozoa</taxon>
        <taxon>Evosea</taxon>
        <taxon>Variosea</taxon>
        <taxon>Cavosteliida</taxon>
        <taxon>Cavosteliaceae</taxon>
        <taxon>Planoprotostelium</taxon>
    </lineage>
</organism>
<dbReference type="InterPro" id="IPR045173">
    <property type="entry name" value="Cdt1"/>
</dbReference>
<dbReference type="STRING" id="1890364.A0A2P6NFH2"/>
<dbReference type="OrthoDB" id="341730at2759"/>
<evidence type="ECO:0000313" key="3">
    <source>
        <dbReference type="EMBL" id="PRP82709.1"/>
    </source>
</evidence>
<feature type="compositionally biased region" description="Polar residues" evidence="1">
    <location>
        <begin position="83"/>
        <end position="105"/>
    </location>
</feature>
<feature type="compositionally biased region" description="Pro residues" evidence="1">
    <location>
        <begin position="266"/>
        <end position="279"/>
    </location>
</feature>
<sequence>MPPKNTKSTAKSKSDAPATRKTSIKRKAAAIETSTNDESLQPKYRPSARAMKMAQMAEDMDKRDSIKNDSKSEAKEDKMILASPTSNPSNLTPKSPSILKKSTASPVKKVKFASEPRPSQVVSSPLTPDSTQQQKLPLKLKEILDHFEDLEVALTYLEGRKTICTFDKLNRAFNSMSHRDLSLRTLGQIRTVYPDGYDFAILRKDLVIMRRLTDRELELHPESKEEHFTMIKSQSELRARRIQFRKNLRTIALRKSGDQDIEPSEIPTPPTELPTPKPKPVQMKNLPTQQTTEKEVELTKEEMEEIRSRPIDGELEGLDPELVFKVGVPRDQGMTSDQIRRKALLKKQAKERGE</sequence>
<feature type="compositionally biased region" description="Basic and acidic residues" evidence="1">
    <location>
        <begin position="59"/>
        <end position="79"/>
    </location>
</feature>
<keyword evidence="4" id="KW-1185">Reference proteome</keyword>
<protein>
    <submittedName>
        <fullName evidence="3">Putative DNA replication factor Cdt1</fullName>
    </submittedName>
</protein>
<accession>A0A2P6NFH2</accession>
<dbReference type="PANTHER" id="PTHR28637">
    <property type="entry name" value="DNA REPLICATION FACTOR CDT1"/>
    <property type="match status" value="1"/>
</dbReference>
<dbReference type="GO" id="GO:0030174">
    <property type="term" value="P:regulation of DNA-templated DNA replication initiation"/>
    <property type="evidence" value="ECO:0007669"/>
    <property type="project" value="InterPro"/>
</dbReference>
<dbReference type="InParanoid" id="A0A2P6NFH2"/>
<dbReference type="SMART" id="SM01075">
    <property type="entry name" value="CDT1"/>
    <property type="match status" value="1"/>
</dbReference>
<dbReference type="GO" id="GO:0070182">
    <property type="term" value="F:DNA polymerase binding"/>
    <property type="evidence" value="ECO:0007669"/>
    <property type="project" value="TreeGrafter"/>
</dbReference>
<dbReference type="GO" id="GO:0003677">
    <property type="term" value="F:DNA binding"/>
    <property type="evidence" value="ECO:0007669"/>
    <property type="project" value="InterPro"/>
</dbReference>
<feature type="domain" description="CDT1 Geminin-binding" evidence="2">
    <location>
        <begin position="136"/>
        <end position="268"/>
    </location>
</feature>
<evidence type="ECO:0000259" key="2">
    <source>
        <dbReference type="SMART" id="SM01075"/>
    </source>
</evidence>
<feature type="region of interest" description="Disordered" evidence="1">
    <location>
        <begin position="1"/>
        <end position="133"/>
    </location>
</feature>
<dbReference type="PANTHER" id="PTHR28637:SF1">
    <property type="entry name" value="DNA REPLICATION FACTOR CDT1"/>
    <property type="match status" value="1"/>
</dbReference>
<comment type="caution">
    <text evidence="3">The sequence shown here is derived from an EMBL/GenBank/DDBJ whole genome shotgun (WGS) entry which is preliminary data.</text>
</comment>
<dbReference type="InterPro" id="IPR036390">
    <property type="entry name" value="WH_DNA-bd_sf"/>
</dbReference>
<dbReference type="GO" id="GO:0005634">
    <property type="term" value="C:nucleus"/>
    <property type="evidence" value="ECO:0007669"/>
    <property type="project" value="TreeGrafter"/>
</dbReference>
<dbReference type="GO" id="GO:0000076">
    <property type="term" value="P:DNA replication checkpoint signaling"/>
    <property type="evidence" value="ECO:0007669"/>
    <property type="project" value="TreeGrafter"/>
</dbReference>
<dbReference type="Pfam" id="PF08839">
    <property type="entry name" value="CDT1"/>
    <property type="match status" value="1"/>
</dbReference>
<feature type="compositionally biased region" description="Polar residues" evidence="1">
    <location>
        <begin position="1"/>
        <end position="11"/>
    </location>
</feature>
<reference evidence="3 4" key="1">
    <citation type="journal article" date="2018" name="Genome Biol. Evol.">
        <title>Multiple Roots of Fruiting Body Formation in Amoebozoa.</title>
        <authorList>
            <person name="Hillmann F."/>
            <person name="Forbes G."/>
            <person name="Novohradska S."/>
            <person name="Ferling I."/>
            <person name="Riege K."/>
            <person name="Groth M."/>
            <person name="Westermann M."/>
            <person name="Marz M."/>
            <person name="Spaller T."/>
            <person name="Winckler T."/>
            <person name="Schaap P."/>
            <person name="Glockner G."/>
        </authorList>
    </citation>
    <scope>NUCLEOTIDE SEQUENCE [LARGE SCALE GENOMIC DNA]</scope>
    <source>
        <strain evidence="3 4">Jena</strain>
    </source>
</reference>
<dbReference type="SUPFAM" id="SSF46785">
    <property type="entry name" value="Winged helix' DNA-binding domain"/>
    <property type="match status" value="1"/>
</dbReference>
<feature type="compositionally biased region" description="Polar residues" evidence="1">
    <location>
        <begin position="120"/>
        <end position="133"/>
    </location>
</feature>
<name>A0A2P6NFH2_9EUKA</name>
<dbReference type="EMBL" id="MDYQ01000097">
    <property type="protein sequence ID" value="PRP82709.1"/>
    <property type="molecule type" value="Genomic_DNA"/>
</dbReference>
<feature type="region of interest" description="Disordered" evidence="1">
    <location>
        <begin position="334"/>
        <end position="354"/>
    </location>
</feature>
<dbReference type="AlphaFoldDB" id="A0A2P6NFH2"/>
<dbReference type="Proteomes" id="UP000241769">
    <property type="component" value="Unassembled WGS sequence"/>
</dbReference>
<dbReference type="InterPro" id="IPR014939">
    <property type="entry name" value="CDT1_Gemini-bd-like"/>
</dbReference>
<feature type="compositionally biased region" description="Basic and acidic residues" evidence="1">
    <location>
        <begin position="292"/>
        <end position="312"/>
    </location>
</feature>
<dbReference type="GO" id="GO:0071163">
    <property type="term" value="P:DNA replication preinitiation complex assembly"/>
    <property type="evidence" value="ECO:0007669"/>
    <property type="project" value="InterPro"/>
</dbReference>
<feature type="region of interest" description="Disordered" evidence="1">
    <location>
        <begin position="255"/>
        <end position="314"/>
    </location>
</feature>
<evidence type="ECO:0000313" key="4">
    <source>
        <dbReference type="Proteomes" id="UP000241769"/>
    </source>
</evidence>
<gene>
    <name evidence="3" type="ORF">PROFUN_09971</name>
</gene>
<dbReference type="GO" id="GO:0000278">
    <property type="term" value="P:mitotic cell cycle"/>
    <property type="evidence" value="ECO:0007669"/>
    <property type="project" value="TreeGrafter"/>
</dbReference>
<proteinExistence type="predicted"/>